<protein>
    <submittedName>
        <fullName evidence="1">Uncharacterized protein</fullName>
    </submittedName>
</protein>
<evidence type="ECO:0000313" key="1">
    <source>
        <dbReference type="EMBL" id="OJI89436.1"/>
    </source>
</evidence>
<dbReference type="Proteomes" id="UP000184304">
    <property type="component" value="Unassembled WGS sequence"/>
</dbReference>
<proteinExistence type="predicted"/>
<dbReference type="EMBL" id="KV878177">
    <property type="protein sequence ID" value="OJI89436.1"/>
    <property type="molecule type" value="Genomic_DNA"/>
</dbReference>
<dbReference type="AlphaFoldDB" id="A0A1L9NJG5"/>
<organism evidence="1 2">
    <name type="scientific">Aspergillus tubingensis (strain CBS 134.48)</name>
    <dbReference type="NCBI Taxonomy" id="767770"/>
    <lineage>
        <taxon>Eukaryota</taxon>
        <taxon>Fungi</taxon>
        <taxon>Dikarya</taxon>
        <taxon>Ascomycota</taxon>
        <taxon>Pezizomycotina</taxon>
        <taxon>Eurotiomycetes</taxon>
        <taxon>Eurotiomycetidae</taxon>
        <taxon>Eurotiales</taxon>
        <taxon>Aspergillaceae</taxon>
        <taxon>Aspergillus</taxon>
        <taxon>Aspergillus subgen. Circumdati</taxon>
    </lineage>
</organism>
<gene>
    <name evidence="1" type="ORF">ASPTUDRAFT_49066</name>
</gene>
<reference evidence="2" key="1">
    <citation type="journal article" date="2017" name="Genome Biol.">
        <title>Comparative genomics reveals high biological diversity and specific adaptations in the industrially and medically important fungal genus Aspergillus.</title>
        <authorList>
            <person name="de Vries R.P."/>
            <person name="Riley R."/>
            <person name="Wiebenga A."/>
            <person name="Aguilar-Osorio G."/>
            <person name="Amillis S."/>
            <person name="Uchima C.A."/>
            <person name="Anderluh G."/>
            <person name="Asadollahi M."/>
            <person name="Askin M."/>
            <person name="Barry K."/>
            <person name="Battaglia E."/>
            <person name="Bayram O."/>
            <person name="Benocci T."/>
            <person name="Braus-Stromeyer S.A."/>
            <person name="Caldana C."/>
            <person name="Canovas D."/>
            <person name="Cerqueira G.C."/>
            <person name="Chen F."/>
            <person name="Chen W."/>
            <person name="Choi C."/>
            <person name="Clum A."/>
            <person name="Dos Santos R.A."/>
            <person name="Damasio A.R."/>
            <person name="Diallinas G."/>
            <person name="Emri T."/>
            <person name="Fekete E."/>
            <person name="Flipphi M."/>
            <person name="Freyberg S."/>
            <person name="Gallo A."/>
            <person name="Gournas C."/>
            <person name="Habgood R."/>
            <person name="Hainaut M."/>
            <person name="Harispe M.L."/>
            <person name="Henrissat B."/>
            <person name="Hilden K.S."/>
            <person name="Hope R."/>
            <person name="Hossain A."/>
            <person name="Karabika E."/>
            <person name="Karaffa L."/>
            <person name="Karanyi Z."/>
            <person name="Krasevec N."/>
            <person name="Kuo A."/>
            <person name="Kusch H."/>
            <person name="LaButti K."/>
            <person name="Lagendijk E.L."/>
            <person name="Lapidus A."/>
            <person name="Levasseur A."/>
            <person name="Lindquist E."/>
            <person name="Lipzen A."/>
            <person name="Logrieco A.F."/>
            <person name="MacCabe A."/>
            <person name="Maekelae M.R."/>
            <person name="Malavazi I."/>
            <person name="Melin P."/>
            <person name="Meyer V."/>
            <person name="Mielnichuk N."/>
            <person name="Miskei M."/>
            <person name="Molnar A.P."/>
            <person name="Mule G."/>
            <person name="Ngan C.Y."/>
            <person name="Orejas M."/>
            <person name="Orosz E."/>
            <person name="Ouedraogo J.P."/>
            <person name="Overkamp K.M."/>
            <person name="Park H.-S."/>
            <person name="Perrone G."/>
            <person name="Piumi F."/>
            <person name="Punt P.J."/>
            <person name="Ram A.F."/>
            <person name="Ramon A."/>
            <person name="Rauscher S."/>
            <person name="Record E."/>
            <person name="Riano-Pachon D.M."/>
            <person name="Robert V."/>
            <person name="Roehrig J."/>
            <person name="Ruller R."/>
            <person name="Salamov A."/>
            <person name="Salih N.S."/>
            <person name="Samson R.A."/>
            <person name="Sandor E."/>
            <person name="Sanguinetti M."/>
            <person name="Schuetze T."/>
            <person name="Sepcic K."/>
            <person name="Shelest E."/>
            <person name="Sherlock G."/>
            <person name="Sophianopoulou V."/>
            <person name="Squina F.M."/>
            <person name="Sun H."/>
            <person name="Susca A."/>
            <person name="Todd R.B."/>
            <person name="Tsang A."/>
            <person name="Unkles S.E."/>
            <person name="van de Wiele N."/>
            <person name="van Rossen-Uffink D."/>
            <person name="Oliveira J.V."/>
            <person name="Vesth T.C."/>
            <person name="Visser J."/>
            <person name="Yu J.-H."/>
            <person name="Zhou M."/>
            <person name="Andersen M.R."/>
            <person name="Archer D.B."/>
            <person name="Baker S.E."/>
            <person name="Benoit I."/>
            <person name="Brakhage A.A."/>
            <person name="Braus G.H."/>
            <person name="Fischer R."/>
            <person name="Frisvad J.C."/>
            <person name="Goldman G.H."/>
            <person name="Houbraken J."/>
            <person name="Oakley B."/>
            <person name="Pocsi I."/>
            <person name="Scazzocchio C."/>
            <person name="Seiboth B."/>
            <person name="vanKuyk P.A."/>
            <person name="Wortman J."/>
            <person name="Dyer P.S."/>
            <person name="Grigoriev I.V."/>
        </authorList>
    </citation>
    <scope>NUCLEOTIDE SEQUENCE [LARGE SCALE GENOMIC DNA]</scope>
    <source>
        <strain evidence="2">CBS 134.48</strain>
    </source>
</reference>
<dbReference type="VEuPathDB" id="FungiDB:ASPTUDRAFT_49066"/>
<accession>A0A1L9NJG5</accession>
<name>A0A1L9NJG5_ASPTC</name>
<sequence>MFLERKPLRLRNKYHTTFITSITFYDELILYQLPATEEIEYNMVLLSNPAQGNYAIRFRFRL</sequence>
<evidence type="ECO:0000313" key="2">
    <source>
        <dbReference type="Proteomes" id="UP000184304"/>
    </source>
</evidence>
<keyword evidence="2" id="KW-1185">Reference proteome</keyword>